<evidence type="ECO:0000313" key="5">
    <source>
        <dbReference type="Proteomes" id="UP001634007"/>
    </source>
</evidence>
<dbReference type="FunFam" id="3.40.50.2000:FF:000120">
    <property type="entry name" value="UDP-glycosyltransferase 76C1"/>
    <property type="match status" value="1"/>
</dbReference>
<evidence type="ECO:0000256" key="2">
    <source>
        <dbReference type="ARBA" id="ARBA00022676"/>
    </source>
</evidence>
<dbReference type="Pfam" id="PF00201">
    <property type="entry name" value="UDPGT"/>
    <property type="match status" value="1"/>
</dbReference>
<sequence>MNQRNNHRLILFPLPFQGHINPMLQLGRILYARGFSITILHTNFNAPDPSSHPHFTFRSIGDSFDRSEATPSDIPGLLLLLNTRCASPFEERLQEMMSSPGSDSVPVTCLISDSLFSFACDVAERLKVRALVLPAGGATSFYVYTILPVLKEKGYFTIDGSQSEEAVTEFPPLLVRDIPAIKLQKPEMALQLFDNMIRVIKSSAGVIFNTFEELEHPALTSVREVLLVPDFVIGPFHKCCMTSSSSSLLAEDRSCISWLDEQPIKSVIYVSFGSAVVLSESEILEIALGLADSEQPFLWVVRPRLVCDPEWLQKSPSHFLEALERRGKTVKWAPQMEVLAHPAVGAFWTHSGWNSTLESISEGVPMLCTPRFSDQGVNARYVSDVWRVGVHLNGGLKREYRKGEELRERASVLKEKASACLRPGGSSYRGLDGLVNHILRFHSENRSSVLEGSFNPL</sequence>
<dbReference type="AlphaFoldDB" id="A0ABD3K3J9"/>
<dbReference type="EMBL" id="JBJKBG010000007">
    <property type="protein sequence ID" value="KAL3732322.1"/>
    <property type="molecule type" value="Genomic_DNA"/>
</dbReference>
<dbReference type="FunFam" id="3.40.50.2000:FF:000040">
    <property type="entry name" value="UDP-glycosyltransferase 76C1"/>
    <property type="match status" value="1"/>
</dbReference>
<name>A0ABD3K3J9_EUCGL</name>
<reference evidence="4 5" key="1">
    <citation type="submission" date="2024-11" db="EMBL/GenBank/DDBJ databases">
        <title>Chromosome-level genome assembly of Eucalyptus globulus Labill. provides insights into its genome evolution.</title>
        <authorList>
            <person name="Li X."/>
        </authorList>
    </citation>
    <scope>NUCLEOTIDE SEQUENCE [LARGE SCALE GENOMIC DNA]</scope>
    <source>
        <strain evidence="4">CL2024</strain>
        <tissue evidence="4">Fresh tender leaves</tissue>
    </source>
</reference>
<keyword evidence="2" id="KW-0328">Glycosyltransferase</keyword>
<dbReference type="GO" id="GO:0035251">
    <property type="term" value="F:UDP-glucosyltransferase activity"/>
    <property type="evidence" value="ECO:0007669"/>
    <property type="project" value="UniProtKB-ARBA"/>
</dbReference>
<dbReference type="CDD" id="cd03784">
    <property type="entry name" value="GT1_Gtf-like"/>
    <property type="match status" value="1"/>
</dbReference>
<keyword evidence="5" id="KW-1185">Reference proteome</keyword>
<dbReference type="PANTHER" id="PTHR11926:SF1374">
    <property type="entry name" value="UDP-GLYCOSYLTRANSFERASE 76F1-RELATED"/>
    <property type="match status" value="1"/>
</dbReference>
<evidence type="ECO:0000313" key="4">
    <source>
        <dbReference type="EMBL" id="KAL3732322.1"/>
    </source>
</evidence>
<gene>
    <name evidence="4" type="ORF">ACJRO7_029057</name>
</gene>
<keyword evidence="3" id="KW-0808">Transferase</keyword>
<dbReference type="Proteomes" id="UP001634007">
    <property type="component" value="Unassembled WGS sequence"/>
</dbReference>
<protein>
    <submittedName>
        <fullName evidence="4">Uncharacterized protein</fullName>
    </submittedName>
</protein>
<proteinExistence type="inferred from homology"/>
<comment type="caution">
    <text evidence="4">The sequence shown here is derived from an EMBL/GenBank/DDBJ whole genome shotgun (WGS) entry which is preliminary data.</text>
</comment>
<dbReference type="Gene3D" id="3.40.50.2000">
    <property type="entry name" value="Glycogen Phosphorylase B"/>
    <property type="match status" value="2"/>
</dbReference>
<evidence type="ECO:0000256" key="1">
    <source>
        <dbReference type="ARBA" id="ARBA00009995"/>
    </source>
</evidence>
<dbReference type="SUPFAM" id="SSF53756">
    <property type="entry name" value="UDP-Glycosyltransferase/glycogen phosphorylase"/>
    <property type="match status" value="1"/>
</dbReference>
<dbReference type="PANTHER" id="PTHR11926">
    <property type="entry name" value="GLUCOSYL/GLUCURONOSYL TRANSFERASES"/>
    <property type="match status" value="1"/>
</dbReference>
<dbReference type="InterPro" id="IPR002213">
    <property type="entry name" value="UDP_glucos_trans"/>
</dbReference>
<organism evidence="4 5">
    <name type="scientific">Eucalyptus globulus</name>
    <name type="common">Tasmanian blue gum</name>
    <dbReference type="NCBI Taxonomy" id="34317"/>
    <lineage>
        <taxon>Eukaryota</taxon>
        <taxon>Viridiplantae</taxon>
        <taxon>Streptophyta</taxon>
        <taxon>Embryophyta</taxon>
        <taxon>Tracheophyta</taxon>
        <taxon>Spermatophyta</taxon>
        <taxon>Magnoliopsida</taxon>
        <taxon>eudicotyledons</taxon>
        <taxon>Gunneridae</taxon>
        <taxon>Pentapetalae</taxon>
        <taxon>rosids</taxon>
        <taxon>malvids</taxon>
        <taxon>Myrtales</taxon>
        <taxon>Myrtaceae</taxon>
        <taxon>Myrtoideae</taxon>
        <taxon>Eucalypteae</taxon>
        <taxon>Eucalyptus</taxon>
    </lineage>
</organism>
<accession>A0ABD3K3J9</accession>
<comment type="similarity">
    <text evidence="1">Belongs to the UDP-glycosyltransferase family.</text>
</comment>
<evidence type="ECO:0000256" key="3">
    <source>
        <dbReference type="ARBA" id="ARBA00022679"/>
    </source>
</evidence>